<evidence type="ECO:0000313" key="2">
    <source>
        <dbReference type="EMBL" id="GFN91041.1"/>
    </source>
</evidence>
<protein>
    <submittedName>
        <fullName evidence="2">Uncharacterized protein</fullName>
    </submittedName>
</protein>
<dbReference type="AlphaFoldDB" id="A0AAV3Z939"/>
<feature type="compositionally biased region" description="Basic and acidic residues" evidence="1">
    <location>
        <begin position="93"/>
        <end position="103"/>
    </location>
</feature>
<proteinExistence type="predicted"/>
<feature type="region of interest" description="Disordered" evidence="1">
    <location>
        <begin position="1"/>
        <end position="106"/>
    </location>
</feature>
<evidence type="ECO:0000313" key="3">
    <source>
        <dbReference type="Proteomes" id="UP000735302"/>
    </source>
</evidence>
<reference evidence="2 3" key="1">
    <citation type="journal article" date="2021" name="Elife">
        <title>Chloroplast acquisition without the gene transfer in kleptoplastic sea slugs, Plakobranchus ocellatus.</title>
        <authorList>
            <person name="Maeda T."/>
            <person name="Takahashi S."/>
            <person name="Yoshida T."/>
            <person name="Shimamura S."/>
            <person name="Takaki Y."/>
            <person name="Nagai Y."/>
            <person name="Toyoda A."/>
            <person name="Suzuki Y."/>
            <person name="Arimoto A."/>
            <person name="Ishii H."/>
            <person name="Satoh N."/>
            <person name="Nishiyama T."/>
            <person name="Hasebe M."/>
            <person name="Maruyama T."/>
            <person name="Minagawa J."/>
            <person name="Obokata J."/>
            <person name="Shigenobu S."/>
        </authorList>
    </citation>
    <scope>NUCLEOTIDE SEQUENCE [LARGE SCALE GENOMIC DNA]</scope>
</reference>
<comment type="caution">
    <text evidence="2">The sequence shown here is derived from an EMBL/GenBank/DDBJ whole genome shotgun (WGS) entry which is preliminary data.</text>
</comment>
<gene>
    <name evidence="2" type="ORF">PoB_001754700</name>
</gene>
<name>A0AAV3Z939_9GAST</name>
<sequence>MPLLDILHSSGKHLSCHSVDPDNTLHQANSVDTASVSKKKKKKRRREEEDEDEDEEREEEDEKKKKKKKKKEGDEEDEKENLFMYAKRRVAGKAKEADTEDLHSRRRHTRYRCHRLLGMSCPPLPQPKKKLF</sequence>
<dbReference type="Proteomes" id="UP000735302">
    <property type="component" value="Unassembled WGS sequence"/>
</dbReference>
<evidence type="ECO:0000256" key="1">
    <source>
        <dbReference type="SAM" id="MobiDB-lite"/>
    </source>
</evidence>
<feature type="compositionally biased region" description="Acidic residues" evidence="1">
    <location>
        <begin position="48"/>
        <end position="61"/>
    </location>
</feature>
<feature type="compositionally biased region" description="Polar residues" evidence="1">
    <location>
        <begin position="24"/>
        <end position="36"/>
    </location>
</feature>
<accession>A0AAV3Z939</accession>
<keyword evidence="3" id="KW-1185">Reference proteome</keyword>
<dbReference type="EMBL" id="BLXT01002087">
    <property type="protein sequence ID" value="GFN91041.1"/>
    <property type="molecule type" value="Genomic_DNA"/>
</dbReference>
<organism evidence="2 3">
    <name type="scientific">Plakobranchus ocellatus</name>
    <dbReference type="NCBI Taxonomy" id="259542"/>
    <lineage>
        <taxon>Eukaryota</taxon>
        <taxon>Metazoa</taxon>
        <taxon>Spiralia</taxon>
        <taxon>Lophotrochozoa</taxon>
        <taxon>Mollusca</taxon>
        <taxon>Gastropoda</taxon>
        <taxon>Heterobranchia</taxon>
        <taxon>Euthyneura</taxon>
        <taxon>Panpulmonata</taxon>
        <taxon>Sacoglossa</taxon>
        <taxon>Placobranchoidea</taxon>
        <taxon>Plakobranchidae</taxon>
        <taxon>Plakobranchus</taxon>
    </lineage>
</organism>